<organism evidence="1 3">
    <name type="scientific">Bacteroides faecis</name>
    <dbReference type="NCBI Taxonomy" id="674529"/>
    <lineage>
        <taxon>Bacteria</taxon>
        <taxon>Pseudomonadati</taxon>
        <taxon>Bacteroidota</taxon>
        <taxon>Bacteroidia</taxon>
        <taxon>Bacteroidales</taxon>
        <taxon>Bacteroidaceae</taxon>
        <taxon>Bacteroides</taxon>
    </lineage>
</organism>
<name>A0A3E5GDV8_9BACE</name>
<reference evidence="2" key="2">
    <citation type="submission" date="2022-08" db="EMBL/GenBank/DDBJ databases">
        <title>Genome Sequencing of Bacteroides fragilis Group Isolates with Nanopore Technology.</title>
        <authorList>
            <person name="Tisza M.J."/>
            <person name="Smith D."/>
            <person name="Dekker J.P."/>
        </authorList>
    </citation>
    <scope>NUCLEOTIDE SEQUENCE</scope>
    <source>
        <strain evidence="2">BFG-527</strain>
    </source>
</reference>
<proteinExistence type="predicted"/>
<dbReference type="Proteomes" id="UP001060104">
    <property type="component" value="Chromosome"/>
</dbReference>
<reference evidence="1 3" key="1">
    <citation type="submission" date="2015-09" db="EMBL/GenBank/DDBJ databases">
        <authorList>
            <consortium name="Pathogen Informatics"/>
        </authorList>
    </citation>
    <scope>NUCLEOTIDE SEQUENCE [LARGE SCALE GENOMIC DNA]</scope>
    <source>
        <strain evidence="1 3">2789STDY5834846</strain>
    </source>
</reference>
<dbReference type="AlphaFoldDB" id="A0A3E5GDV8"/>
<protein>
    <submittedName>
        <fullName evidence="1">Uncharacterized protein</fullName>
    </submittedName>
</protein>
<dbReference type="GeneID" id="69591897"/>
<evidence type="ECO:0000313" key="1">
    <source>
        <dbReference type="EMBL" id="CUP48826.1"/>
    </source>
</evidence>
<dbReference type="RefSeq" id="WP_055269807.1">
    <property type="nucleotide sequence ID" value="NZ_CABMFH010000009.1"/>
</dbReference>
<dbReference type="EMBL" id="CZAE01000012">
    <property type="protein sequence ID" value="CUP48826.1"/>
    <property type="molecule type" value="Genomic_DNA"/>
</dbReference>
<evidence type="ECO:0000313" key="4">
    <source>
        <dbReference type="Proteomes" id="UP001060104"/>
    </source>
</evidence>
<accession>A0A174NMI0</accession>
<evidence type="ECO:0000313" key="3">
    <source>
        <dbReference type="Proteomes" id="UP000095606"/>
    </source>
</evidence>
<sequence length="110" mass="13058">MKIHKKTDLPARDGKEEFSLTVLTCDKRGITNLGYYNFDTEDWGFFMDDYPEYKDTDFVWIYPPEEQMRKFLIESSNAEDKSAVPSAKESWYKKKIQPIKKKISLAFKKK</sequence>
<dbReference type="Proteomes" id="UP000095606">
    <property type="component" value="Unassembled WGS sequence"/>
</dbReference>
<evidence type="ECO:0000313" key="2">
    <source>
        <dbReference type="EMBL" id="UVQ74551.1"/>
    </source>
</evidence>
<accession>A0A3E5GDV8</accession>
<dbReference type="EMBL" id="CP103141">
    <property type="protein sequence ID" value="UVQ74551.1"/>
    <property type="molecule type" value="Genomic_DNA"/>
</dbReference>
<gene>
    <name evidence="1" type="ORF">ERS852461_02687</name>
    <name evidence="2" type="ORF">NXY30_27060</name>
</gene>
<keyword evidence="4" id="KW-1185">Reference proteome</keyword>